<proteinExistence type="predicted"/>
<evidence type="ECO:0000256" key="1">
    <source>
        <dbReference type="SAM" id="Phobius"/>
    </source>
</evidence>
<gene>
    <name evidence="2" type="ORF">STAS_24639</name>
</gene>
<keyword evidence="1" id="KW-0472">Membrane</keyword>
<dbReference type="EMBL" id="BKCP01007959">
    <property type="protein sequence ID" value="GER47533.1"/>
    <property type="molecule type" value="Genomic_DNA"/>
</dbReference>
<sequence>MDAFDTDHNAIMRANNTNAFPKIKKLLRTLEILVILVYLTSAIVRLPSAVKFAGEYFRRLALFVNNIQGERSTPLTRTSQRSEKIVLQDKETISEVKTKLACEVCRPEEDKGCNNCGGRRRRVAAADGGRQVEGLSNEEFKRAIEGFIARQINFHRQEQLAIVVHSRVGNCYNYK</sequence>
<accession>A0A5A7QQA8</accession>
<dbReference type="PANTHER" id="PTHR33640">
    <property type="entry name" value="TRANSMEMBRANE PROTEIN"/>
    <property type="match status" value="1"/>
</dbReference>
<dbReference type="Proteomes" id="UP000325081">
    <property type="component" value="Unassembled WGS sequence"/>
</dbReference>
<dbReference type="AlphaFoldDB" id="A0A5A7QQA8"/>
<dbReference type="OrthoDB" id="1916829at2759"/>
<protein>
    <submittedName>
        <fullName evidence="2">Pleiotropic drug resistance 2</fullName>
    </submittedName>
</protein>
<evidence type="ECO:0000313" key="2">
    <source>
        <dbReference type="EMBL" id="GER47533.1"/>
    </source>
</evidence>
<organism evidence="2 3">
    <name type="scientific">Striga asiatica</name>
    <name type="common">Asiatic witchweed</name>
    <name type="synonym">Buchnera asiatica</name>
    <dbReference type="NCBI Taxonomy" id="4170"/>
    <lineage>
        <taxon>Eukaryota</taxon>
        <taxon>Viridiplantae</taxon>
        <taxon>Streptophyta</taxon>
        <taxon>Embryophyta</taxon>
        <taxon>Tracheophyta</taxon>
        <taxon>Spermatophyta</taxon>
        <taxon>Magnoliopsida</taxon>
        <taxon>eudicotyledons</taxon>
        <taxon>Gunneridae</taxon>
        <taxon>Pentapetalae</taxon>
        <taxon>asterids</taxon>
        <taxon>lamiids</taxon>
        <taxon>Lamiales</taxon>
        <taxon>Orobanchaceae</taxon>
        <taxon>Buchnereae</taxon>
        <taxon>Striga</taxon>
    </lineage>
</organism>
<feature type="transmembrane region" description="Helical" evidence="1">
    <location>
        <begin position="32"/>
        <end position="50"/>
    </location>
</feature>
<keyword evidence="1" id="KW-0812">Transmembrane</keyword>
<dbReference type="PANTHER" id="PTHR33640:SF8">
    <property type="entry name" value="TRANSMEMBRANE PROTEIN"/>
    <property type="match status" value="1"/>
</dbReference>
<reference evidence="3" key="1">
    <citation type="journal article" date="2019" name="Curr. Biol.">
        <title>Genome Sequence of Striga asiatica Provides Insight into the Evolution of Plant Parasitism.</title>
        <authorList>
            <person name="Yoshida S."/>
            <person name="Kim S."/>
            <person name="Wafula E.K."/>
            <person name="Tanskanen J."/>
            <person name="Kim Y.M."/>
            <person name="Honaas L."/>
            <person name="Yang Z."/>
            <person name="Spallek T."/>
            <person name="Conn C.E."/>
            <person name="Ichihashi Y."/>
            <person name="Cheong K."/>
            <person name="Cui S."/>
            <person name="Der J.P."/>
            <person name="Gundlach H."/>
            <person name="Jiao Y."/>
            <person name="Hori C."/>
            <person name="Ishida J.K."/>
            <person name="Kasahara H."/>
            <person name="Kiba T."/>
            <person name="Kim M.S."/>
            <person name="Koo N."/>
            <person name="Laohavisit A."/>
            <person name="Lee Y.H."/>
            <person name="Lumba S."/>
            <person name="McCourt P."/>
            <person name="Mortimer J.C."/>
            <person name="Mutuku J.M."/>
            <person name="Nomura T."/>
            <person name="Sasaki-Sekimoto Y."/>
            <person name="Seto Y."/>
            <person name="Wang Y."/>
            <person name="Wakatake T."/>
            <person name="Sakakibara H."/>
            <person name="Demura T."/>
            <person name="Yamaguchi S."/>
            <person name="Yoneyama K."/>
            <person name="Manabe R.I."/>
            <person name="Nelson D.C."/>
            <person name="Schulman A.H."/>
            <person name="Timko M.P."/>
            <person name="dePamphilis C.W."/>
            <person name="Choi D."/>
            <person name="Shirasu K."/>
        </authorList>
    </citation>
    <scope>NUCLEOTIDE SEQUENCE [LARGE SCALE GENOMIC DNA]</scope>
    <source>
        <strain evidence="3">cv. UVA1</strain>
    </source>
</reference>
<name>A0A5A7QQA8_STRAF</name>
<keyword evidence="3" id="KW-1185">Reference proteome</keyword>
<keyword evidence="1" id="KW-1133">Transmembrane helix</keyword>
<comment type="caution">
    <text evidence="2">The sequence shown here is derived from an EMBL/GenBank/DDBJ whole genome shotgun (WGS) entry which is preliminary data.</text>
</comment>
<evidence type="ECO:0000313" key="3">
    <source>
        <dbReference type="Proteomes" id="UP000325081"/>
    </source>
</evidence>